<keyword evidence="6" id="KW-1185">Reference proteome</keyword>
<organism evidence="5 6">
    <name type="scientific">Marinobacter nanhaiticus D15-8W</name>
    <dbReference type="NCBI Taxonomy" id="626887"/>
    <lineage>
        <taxon>Bacteria</taxon>
        <taxon>Pseudomonadati</taxon>
        <taxon>Pseudomonadota</taxon>
        <taxon>Gammaproteobacteria</taxon>
        <taxon>Pseudomonadales</taxon>
        <taxon>Marinobacteraceae</taxon>
        <taxon>Marinobacter</taxon>
    </lineage>
</organism>
<dbReference type="Pfam" id="PF13584">
    <property type="entry name" value="BatD"/>
    <property type="match status" value="1"/>
</dbReference>
<gene>
    <name evidence="5" type="ORF">J057_01489</name>
</gene>
<feature type="signal peptide" evidence="3">
    <location>
        <begin position="1"/>
        <end position="24"/>
    </location>
</feature>
<protein>
    <submittedName>
        <fullName evidence="5">Protein BatD</fullName>
    </submittedName>
</protein>
<feature type="chain" id="PRO_5004127172" evidence="3">
    <location>
        <begin position="25"/>
        <end position="587"/>
    </location>
</feature>
<feature type="region of interest" description="Disordered" evidence="1">
    <location>
        <begin position="396"/>
        <end position="431"/>
    </location>
</feature>
<accession>N6WZS6</accession>
<dbReference type="Pfam" id="PF25607">
    <property type="entry name" value="DUF7939"/>
    <property type="match status" value="1"/>
</dbReference>
<keyword evidence="2" id="KW-0472">Membrane</keyword>
<evidence type="ECO:0000256" key="2">
    <source>
        <dbReference type="SAM" id="Phobius"/>
    </source>
</evidence>
<evidence type="ECO:0000313" key="5">
    <source>
        <dbReference type="EMBL" id="ENO17071.1"/>
    </source>
</evidence>
<evidence type="ECO:0000256" key="1">
    <source>
        <dbReference type="SAM" id="MobiDB-lite"/>
    </source>
</evidence>
<dbReference type="RefSeq" id="WP_004582844.1">
    <property type="nucleotide sequence ID" value="NZ_AP028878.1"/>
</dbReference>
<dbReference type="STRING" id="626887.J057_01489"/>
<reference evidence="5 6" key="1">
    <citation type="journal article" date="2013" name="Genome Announc.">
        <title>Genome Sequence of the Polycyclic Aromatic Hydrocarbon-Degrading Bacterium Strain Marinobacter nanhaiticus D15-8WT.</title>
        <authorList>
            <person name="Cui Z."/>
            <person name="Gao W."/>
            <person name="Li Q."/>
            <person name="Xu G."/>
            <person name="Zheng L."/>
        </authorList>
    </citation>
    <scope>NUCLEOTIDE SEQUENCE [LARGE SCALE GENOMIC DNA]</scope>
    <source>
        <strain evidence="5 6">D15-8W</strain>
    </source>
</reference>
<dbReference type="HOGENOM" id="CLU_031701_0_0_6"/>
<dbReference type="PATRIC" id="fig|626887.3.peg.279"/>
<feature type="compositionally biased region" description="Basic and acidic residues" evidence="1">
    <location>
        <begin position="328"/>
        <end position="342"/>
    </location>
</feature>
<dbReference type="EMBL" id="APLQ01000007">
    <property type="protein sequence ID" value="ENO17071.1"/>
    <property type="molecule type" value="Genomic_DNA"/>
</dbReference>
<dbReference type="eggNOG" id="COG0457">
    <property type="taxonomic scope" value="Bacteria"/>
</dbReference>
<dbReference type="PANTHER" id="PTHR40940:SF1">
    <property type="entry name" value="PROTEIN BATD"/>
    <property type="match status" value="1"/>
</dbReference>
<evidence type="ECO:0000259" key="4">
    <source>
        <dbReference type="Pfam" id="PF25607"/>
    </source>
</evidence>
<feature type="compositionally biased region" description="Low complexity" evidence="1">
    <location>
        <begin position="396"/>
        <end position="405"/>
    </location>
</feature>
<name>N6WZS6_9GAMM</name>
<sequence>MVIHVRQLTLLLLTLLFTVSVATAEDRLEVHVDRTQLHENQTLTMTVTGEMPFSMDLDMLFNLGEMELPSPEESALEENFEVLGKHQKYSLRSVNGDARAIITWIYELAPKKTGTLEIPPLTFRDAQSEPVTVEVLAGQAPAADGGAPMALVEVETDKPEVYVQEQLVLMVRLFYRGNLIRGDLSQPSHPDAIVESMGEQQEYVRVRNNTRYRVVERRYVIYPQNPGTLEIDSITFNGQARTDDGQLNFLRDQADPVSVPVKDVPDGFTGKTWLPAASLELSEAWSDRSTDLQAGKSITRTLQLNALGLLGSALPPLDVDYPDAVRSYPDKPEMESSVDRRTVTSSRTESTALVAVQPGEITLPEIRVPWWDTVNDRQRVATLPARTLNITDSNAAAATPPAQTQSHQPEQPQVTTSETSSGSPAKRPETAAPMDRTWLWLAVALGTGWALTVLFWWLNRRRARDPEESAGALDPTEAVLFADLESTIRARSAQTLSLLPRWARRRFNNQHLRSVADVIRFSDDGELEEELNGLQARLYGEHGNDQNWSPDKLIERLQALRERKETLRRSNLAPLYPNGLRSRDARV</sequence>
<dbReference type="OrthoDB" id="5293418at2"/>
<keyword evidence="3" id="KW-0732">Signal</keyword>
<proteinExistence type="predicted"/>
<keyword evidence="2" id="KW-1133">Transmembrane helix</keyword>
<dbReference type="Proteomes" id="UP000013165">
    <property type="component" value="Unassembled WGS sequence"/>
</dbReference>
<feature type="domain" description="DUF7939" evidence="4">
    <location>
        <begin position="492"/>
        <end position="563"/>
    </location>
</feature>
<dbReference type="InterPro" id="IPR057699">
    <property type="entry name" value="DUF7939"/>
</dbReference>
<feature type="transmembrane region" description="Helical" evidence="2">
    <location>
        <begin position="438"/>
        <end position="458"/>
    </location>
</feature>
<dbReference type="InterPro" id="IPR025738">
    <property type="entry name" value="BatD"/>
</dbReference>
<keyword evidence="2" id="KW-0812">Transmembrane</keyword>
<feature type="compositionally biased region" description="Polar residues" evidence="1">
    <location>
        <begin position="406"/>
        <end position="423"/>
    </location>
</feature>
<evidence type="ECO:0000256" key="3">
    <source>
        <dbReference type="SAM" id="SignalP"/>
    </source>
</evidence>
<dbReference type="PANTHER" id="PTHR40940">
    <property type="entry name" value="PROTEIN BATD-RELATED"/>
    <property type="match status" value="1"/>
</dbReference>
<feature type="region of interest" description="Disordered" evidence="1">
    <location>
        <begin position="328"/>
        <end position="350"/>
    </location>
</feature>
<comment type="caution">
    <text evidence="5">The sequence shown here is derived from an EMBL/GenBank/DDBJ whole genome shotgun (WGS) entry which is preliminary data.</text>
</comment>
<evidence type="ECO:0000313" key="6">
    <source>
        <dbReference type="Proteomes" id="UP000013165"/>
    </source>
</evidence>
<dbReference type="AlphaFoldDB" id="N6WZS6"/>